<gene>
    <name evidence="2" type="ORF">CPLU01_03415</name>
</gene>
<feature type="compositionally biased region" description="Basic and acidic residues" evidence="1">
    <location>
        <begin position="13"/>
        <end position="28"/>
    </location>
</feature>
<accession>A0A8H6KSG3</accession>
<feature type="region of interest" description="Disordered" evidence="1">
    <location>
        <begin position="92"/>
        <end position="122"/>
    </location>
</feature>
<dbReference type="Proteomes" id="UP000654918">
    <property type="component" value="Unassembled WGS sequence"/>
</dbReference>
<dbReference type="AlphaFoldDB" id="A0A8H6KSG3"/>
<evidence type="ECO:0000256" key="1">
    <source>
        <dbReference type="SAM" id="MobiDB-lite"/>
    </source>
</evidence>
<keyword evidence="3" id="KW-1185">Reference proteome</keyword>
<organism evidence="2 3">
    <name type="scientific">Colletotrichum plurivorum</name>
    <dbReference type="NCBI Taxonomy" id="2175906"/>
    <lineage>
        <taxon>Eukaryota</taxon>
        <taxon>Fungi</taxon>
        <taxon>Dikarya</taxon>
        <taxon>Ascomycota</taxon>
        <taxon>Pezizomycotina</taxon>
        <taxon>Sordariomycetes</taxon>
        <taxon>Hypocreomycetidae</taxon>
        <taxon>Glomerellales</taxon>
        <taxon>Glomerellaceae</taxon>
        <taxon>Colletotrichum</taxon>
        <taxon>Colletotrichum orchidearum species complex</taxon>
    </lineage>
</organism>
<dbReference type="EMBL" id="WIGO01000029">
    <property type="protein sequence ID" value="KAF6836834.1"/>
    <property type="molecule type" value="Genomic_DNA"/>
</dbReference>
<proteinExistence type="predicted"/>
<feature type="compositionally biased region" description="Basic and acidic residues" evidence="1">
    <location>
        <begin position="93"/>
        <end position="108"/>
    </location>
</feature>
<protein>
    <submittedName>
        <fullName evidence="2">Uncharacterized protein</fullName>
    </submittedName>
</protein>
<evidence type="ECO:0000313" key="2">
    <source>
        <dbReference type="EMBL" id="KAF6836834.1"/>
    </source>
</evidence>
<feature type="compositionally biased region" description="Polar residues" evidence="1">
    <location>
        <begin position="146"/>
        <end position="160"/>
    </location>
</feature>
<name>A0A8H6KSG3_9PEZI</name>
<reference evidence="2" key="1">
    <citation type="journal article" date="2020" name="Phytopathology">
        <title>Genome Sequence Resources of Colletotrichum truncatum, C. plurivorum, C. musicola, and C. sojae: Four Species Pathogenic to Soybean (Glycine max).</title>
        <authorList>
            <person name="Rogerio F."/>
            <person name="Boufleur T.R."/>
            <person name="Ciampi-Guillardi M."/>
            <person name="Sukno S.A."/>
            <person name="Thon M.R."/>
            <person name="Massola Junior N.S."/>
            <person name="Baroncelli R."/>
        </authorList>
    </citation>
    <scope>NUCLEOTIDE SEQUENCE</scope>
    <source>
        <strain evidence="2">LFN00145</strain>
    </source>
</reference>
<feature type="region of interest" description="Disordered" evidence="1">
    <location>
        <begin position="136"/>
        <end position="202"/>
    </location>
</feature>
<feature type="compositionally biased region" description="Polar residues" evidence="1">
    <location>
        <begin position="1"/>
        <end position="10"/>
    </location>
</feature>
<evidence type="ECO:0000313" key="3">
    <source>
        <dbReference type="Proteomes" id="UP000654918"/>
    </source>
</evidence>
<feature type="region of interest" description="Disordered" evidence="1">
    <location>
        <begin position="1"/>
        <end position="33"/>
    </location>
</feature>
<feature type="compositionally biased region" description="Basic and acidic residues" evidence="1">
    <location>
        <begin position="179"/>
        <end position="195"/>
    </location>
</feature>
<comment type="caution">
    <text evidence="2">The sequence shown here is derived from an EMBL/GenBank/DDBJ whole genome shotgun (WGS) entry which is preliminary data.</text>
</comment>
<sequence length="202" mass="22436">MEPRLPSTNPADDATHHTHLDTPSDNTREMMYSPDTVPQFQVPELISRLELDATPSLRLSPDELSIRLSLDDLALCLEDRFGLISSLTPTDQEDLHIRTEAEKPRSKSEPSPSQPGPGSSSVYTAVSVVLPVQGNETKSHLELHPTTLNPQRTGTRSAPSWTIREDSRPEQSGSPDYVTGEKRPGFPKEERKEKEEEGDDVD</sequence>